<dbReference type="Gene3D" id="3.90.226.10">
    <property type="entry name" value="2-enoyl-CoA Hydratase, Chain A, domain 1"/>
    <property type="match status" value="1"/>
</dbReference>
<name>A0A5C4JEA1_9ACTN</name>
<comment type="similarity">
    <text evidence="1">Belongs to the enoyl-CoA hydratase/isomerase family.</text>
</comment>
<gene>
    <name evidence="4" type="ORF">ETD83_11675</name>
</gene>
<evidence type="ECO:0000313" key="5">
    <source>
        <dbReference type="Proteomes" id="UP000309174"/>
    </source>
</evidence>
<dbReference type="AlphaFoldDB" id="A0A5C4JEA1"/>
<keyword evidence="3" id="KW-0456">Lyase</keyword>
<dbReference type="PANTHER" id="PTHR11941:SF169">
    <property type="entry name" value="(7AS)-7A-METHYL-1,5-DIOXO-2,3,5,6,7,7A-HEXAHYDRO-1H-INDENE-CARBOXYL-COA HYDROLASE"/>
    <property type="match status" value="1"/>
</dbReference>
<proteinExistence type="inferred from homology"/>
<reference evidence="4 5" key="1">
    <citation type="submission" date="2019-05" db="EMBL/GenBank/DDBJ databases">
        <title>Draft genome sequence of Actinomadura sp. 14C53.</title>
        <authorList>
            <person name="Saricaoglu S."/>
            <person name="Isik K."/>
        </authorList>
    </citation>
    <scope>NUCLEOTIDE SEQUENCE [LARGE SCALE GENOMIC DNA]</scope>
    <source>
        <strain evidence="4 5">14C53</strain>
    </source>
</reference>
<sequence length="263" mass="27862">MSDEDPVLVHEADGVAHVVLNRPEARNALNLPMCHGLSEAFARLDADDGVGAVLLRADGPAFCAGADLKEREGRDEAWVRRRRLASFAAYEAIERCSKPVVALVHGAVVGSGGEIAMSCDFVVAADDTTFRFPEPHWGTVGATQRLQRVIGKRRAKELLFTARTMAVDEAAAVGLVARTVPAAALLATGEEIGATIASAPRLAMSLTKQAIDLGSETDLPKGIRIEMAAIERCLADGGWRGGVEDFATAMRESRSRAAAQEGS</sequence>
<dbReference type="SUPFAM" id="SSF52096">
    <property type="entry name" value="ClpP/crotonase"/>
    <property type="match status" value="1"/>
</dbReference>
<dbReference type="Proteomes" id="UP000309174">
    <property type="component" value="Unassembled WGS sequence"/>
</dbReference>
<dbReference type="RefSeq" id="WP_138645106.1">
    <property type="nucleotide sequence ID" value="NZ_VCKW01000045.1"/>
</dbReference>
<dbReference type="PANTHER" id="PTHR11941">
    <property type="entry name" value="ENOYL-COA HYDRATASE-RELATED"/>
    <property type="match status" value="1"/>
</dbReference>
<accession>A0A5C4JEA1</accession>
<protein>
    <submittedName>
        <fullName evidence="4">Enoyl-CoA hydratase/isomerase family protein</fullName>
    </submittedName>
</protein>
<organism evidence="4 5">
    <name type="scientific">Actinomadura soli</name>
    <dbReference type="NCBI Taxonomy" id="2508997"/>
    <lineage>
        <taxon>Bacteria</taxon>
        <taxon>Bacillati</taxon>
        <taxon>Actinomycetota</taxon>
        <taxon>Actinomycetes</taxon>
        <taxon>Streptosporangiales</taxon>
        <taxon>Thermomonosporaceae</taxon>
        <taxon>Actinomadura</taxon>
    </lineage>
</organism>
<keyword evidence="5" id="KW-1185">Reference proteome</keyword>
<dbReference type="GO" id="GO:0016829">
    <property type="term" value="F:lyase activity"/>
    <property type="evidence" value="ECO:0007669"/>
    <property type="project" value="UniProtKB-KW"/>
</dbReference>
<keyword evidence="2" id="KW-0443">Lipid metabolism</keyword>
<dbReference type="InterPro" id="IPR001753">
    <property type="entry name" value="Enoyl-CoA_hydra/iso"/>
</dbReference>
<dbReference type="OrthoDB" id="8452484at2"/>
<evidence type="ECO:0000256" key="3">
    <source>
        <dbReference type="ARBA" id="ARBA00023239"/>
    </source>
</evidence>
<dbReference type="Pfam" id="PF00378">
    <property type="entry name" value="ECH_1"/>
    <property type="match status" value="1"/>
</dbReference>
<dbReference type="GO" id="GO:0016853">
    <property type="term" value="F:isomerase activity"/>
    <property type="evidence" value="ECO:0007669"/>
    <property type="project" value="UniProtKB-KW"/>
</dbReference>
<comment type="caution">
    <text evidence="4">The sequence shown here is derived from an EMBL/GenBank/DDBJ whole genome shotgun (WGS) entry which is preliminary data.</text>
</comment>
<dbReference type="EMBL" id="VCKW01000045">
    <property type="protein sequence ID" value="TMR02987.1"/>
    <property type="molecule type" value="Genomic_DNA"/>
</dbReference>
<evidence type="ECO:0000256" key="2">
    <source>
        <dbReference type="ARBA" id="ARBA00023098"/>
    </source>
</evidence>
<keyword evidence="4" id="KW-0413">Isomerase</keyword>
<evidence type="ECO:0000256" key="1">
    <source>
        <dbReference type="ARBA" id="ARBA00005254"/>
    </source>
</evidence>
<dbReference type="InterPro" id="IPR029045">
    <property type="entry name" value="ClpP/crotonase-like_dom_sf"/>
</dbReference>
<evidence type="ECO:0000313" key="4">
    <source>
        <dbReference type="EMBL" id="TMR02987.1"/>
    </source>
</evidence>
<dbReference type="GO" id="GO:0006635">
    <property type="term" value="P:fatty acid beta-oxidation"/>
    <property type="evidence" value="ECO:0007669"/>
    <property type="project" value="TreeGrafter"/>
</dbReference>
<dbReference type="CDD" id="cd06558">
    <property type="entry name" value="crotonase-like"/>
    <property type="match status" value="1"/>
</dbReference>